<dbReference type="InterPro" id="IPR036514">
    <property type="entry name" value="SGNH_hydro_sf"/>
</dbReference>
<dbReference type="InterPro" id="IPR013830">
    <property type="entry name" value="SGNH_hydro"/>
</dbReference>
<evidence type="ECO:0000256" key="1">
    <source>
        <dbReference type="SAM" id="SignalP"/>
    </source>
</evidence>
<dbReference type="AlphaFoldDB" id="A0A5M9HD27"/>
<dbReference type="OrthoDB" id="9796689at2"/>
<keyword evidence="3" id="KW-0378">Hydrolase</keyword>
<dbReference type="Pfam" id="PF13472">
    <property type="entry name" value="Lipase_GDSL_2"/>
    <property type="match status" value="1"/>
</dbReference>
<accession>A0A5M9HD27</accession>
<dbReference type="PANTHER" id="PTHR30383:SF5">
    <property type="entry name" value="SGNH HYDROLASE-TYPE ESTERASE DOMAIN-CONTAINING PROTEIN"/>
    <property type="match status" value="1"/>
</dbReference>
<organism evidence="3 4">
    <name type="scientific">Arcticibacter tournemirensis</name>
    <dbReference type="NCBI Taxonomy" id="699437"/>
    <lineage>
        <taxon>Bacteria</taxon>
        <taxon>Pseudomonadati</taxon>
        <taxon>Bacteroidota</taxon>
        <taxon>Sphingobacteriia</taxon>
        <taxon>Sphingobacteriales</taxon>
        <taxon>Sphingobacteriaceae</taxon>
        <taxon>Arcticibacter</taxon>
    </lineage>
</organism>
<name>A0A5M9HD27_9SPHI</name>
<dbReference type="GO" id="GO:0004622">
    <property type="term" value="F:phosphatidylcholine lysophospholipase activity"/>
    <property type="evidence" value="ECO:0007669"/>
    <property type="project" value="TreeGrafter"/>
</dbReference>
<evidence type="ECO:0000313" key="3">
    <source>
        <dbReference type="EMBL" id="KAA8484723.1"/>
    </source>
</evidence>
<sequence>MKQIAFLTFGILLSLAIAAQDRQIPSTSEYLSGVKKELKTVFPKNRTINLVFHGHSVPSGYWAESKVHTLDSYPNLLLGKLKGIYPYAVINIILTSIGGEWSEKGQTRFTTDVLPHKPDVLFIDYALNDMGIGLERAKVAWSKMIEEALSRNIKVVLVTPSPDQRQDITDPKSELALHAAQIRDLAAKYKVGLADPFAEFKKIAVNKGSVKELMSHVNHPNQKGHNVIAEEIFRWFR</sequence>
<protein>
    <submittedName>
        <fullName evidence="3">SGNH/GDSL hydrolase family protein</fullName>
    </submittedName>
</protein>
<dbReference type="Proteomes" id="UP000322918">
    <property type="component" value="Unassembled WGS sequence"/>
</dbReference>
<dbReference type="Gene3D" id="3.40.50.1110">
    <property type="entry name" value="SGNH hydrolase"/>
    <property type="match status" value="1"/>
</dbReference>
<feature type="signal peptide" evidence="1">
    <location>
        <begin position="1"/>
        <end position="18"/>
    </location>
</feature>
<dbReference type="PANTHER" id="PTHR30383">
    <property type="entry name" value="THIOESTERASE 1/PROTEASE 1/LYSOPHOSPHOLIPASE L1"/>
    <property type="match status" value="1"/>
</dbReference>
<feature type="domain" description="SGNH hydrolase-type esterase" evidence="2">
    <location>
        <begin position="53"/>
        <end position="226"/>
    </location>
</feature>
<dbReference type="RefSeq" id="WP_141816834.1">
    <property type="nucleotide sequence ID" value="NZ_VFPL01000002.1"/>
</dbReference>
<comment type="caution">
    <text evidence="3">The sequence shown here is derived from an EMBL/GenBank/DDBJ whole genome shotgun (WGS) entry which is preliminary data.</text>
</comment>
<evidence type="ECO:0000259" key="2">
    <source>
        <dbReference type="Pfam" id="PF13472"/>
    </source>
</evidence>
<keyword evidence="1" id="KW-0732">Signal</keyword>
<dbReference type="EMBL" id="VWNE01000007">
    <property type="protein sequence ID" value="KAA8484723.1"/>
    <property type="molecule type" value="Genomic_DNA"/>
</dbReference>
<keyword evidence="4" id="KW-1185">Reference proteome</keyword>
<evidence type="ECO:0000313" key="4">
    <source>
        <dbReference type="Proteomes" id="UP000322918"/>
    </source>
</evidence>
<proteinExistence type="predicted"/>
<dbReference type="InterPro" id="IPR051532">
    <property type="entry name" value="Ester_Hydrolysis_Enzymes"/>
</dbReference>
<feature type="chain" id="PRO_5024300070" evidence="1">
    <location>
        <begin position="19"/>
        <end position="237"/>
    </location>
</feature>
<reference evidence="3 4" key="1">
    <citation type="submission" date="2019-09" db="EMBL/GenBank/DDBJ databases">
        <title>Pararcticibacter amylolyticus gen. nov., sp. nov., isolated from a rottenly hemp rope, and reclassification of Pedobacter tournemirensis as Pararcticibacter tournemirensis comb. nov.</title>
        <authorList>
            <person name="Cai Y."/>
        </authorList>
    </citation>
    <scope>NUCLEOTIDE SEQUENCE [LARGE SCALE GENOMIC DNA]</scope>
    <source>
        <strain evidence="3 4">TF5-37.2-LB10</strain>
    </source>
</reference>
<dbReference type="SUPFAM" id="SSF52266">
    <property type="entry name" value="SGNH hydrolase"/>
    <property type="match status" value="1"/>
</dbReference>
<gene>
    <name evidence="3" type="ORF">F1649_06000</name>
</gene>